<sequence length="145" mass="15778">MSFIMRRGLGLTAAPASFAPSMAARAFSTTPARRVARITIVGHLGDTPELQATSTGREVLKYVVASSSGPRDNRQTSWFRVSSFLPEGPQRDLLRGLPKGTLVFVEGDANMNTYQDADGKTRSSLNIVQRSIEVLRRPNNTEPSA</sequence>
<dbReference type="Gene3D" id="2.40.50.140">
    <property type="entry name" value="Nucleic acid-binding proteins"/>
    <property type="match status" value="1"/>
</dbReference>
<reference evidence="3 4" key="1">
    <citation type="journal article" date="2016" name="Genome Biol. Evol.">
        <title>Divergent and convergent evolution of fungal pathogenicity.</title>
        <authorList>
            <person name="Shang Y."/>
            <person name="Xiao G."/>
            <person name="Zheng P."/>
            <person name="Cen K."/>
            <person name="Zhan S."/>
            <person name="Wang C."/>
        </authorList>
    </citation>
    <scope>NUCLEOTIDE SEQUENCE [LARGE SCALE GENOMIC DNA]</scope>
    <source>
        <strain evidence="3 4">RCEF 264</strain>
    </source>
</reference>
<name>A0A167NJA8_9HYPO</name>
<dbReference type="GO" id="GO:0006264">
    <property type="term" value="P:mitochondrial DNA replication"/>
    <property type="evidence" value="ECO:0007669"/>
    <property type="project" value="TreeGrafter"/>
</dbReference>
<evidence type="ECO:0000313" key="3">
    <source>
        <dbReference type="EMBL" id="OAA55613.1"/>
    </source>
</evidence>
<dbReference type="PANTHER" id="PTHR10302:SF0">
    <property type="entry name" value="SINGLE-STRANDED DNA-BINDING PROTEIN, MITOCHONDRIAL"/>
    <property type="match status" value="1"/>
</dbReference>
<comment type="caution">
    <text evidence="3">The sequence shown here is derived from an EMBL/GenBank/DDBJ whole genome shotgun (WGS) entry which is preliminary data.</text>
</comment>
<dbReference type="GO" id="GO:0003697">
    <property type="term" value="F:single-stranded DNA binding"/>
    <property type="evidence" value="ECO:0007669"/>
    <property type="project" value="InterPro"/>
</dbReference>
<dbReference type="Pfam" id="PF00436">
    <property type="entry name" value="SSB"/>
    <property type="match status" value="1"/>
</dbReference>
<protein>
    <submittedName>
        <fullName evidence="3">SsDNA-binding protein</fullName>
    </submittedName>
</protein>
<dbReference type="GO" id="GO:0042645">
    <property type="term" value="C:mitochondrial nucleoid"/>
    <property type="evidence" value="ECO:0007669"/>
    <property type="project" value="TreeGrafter"/>
</dbReference>
<dbReference type="EMBL" id="AZHD01000019">
    <property type="protein sequence ID" value="OAA55613.1"/>
    <property type="molecule type" value="Genomic_DNA"/>
</dbReference>
<dbReference type="OrthoDB" id="1078367at2759"/>
<organism evidence="3 4">
    <name type="scientific">Niveomyces insectorum RCEF 264</name>
    <dbReference type="NCBI Taxonomy" id="1081102"/>
    <lineage>
        <taxon>Eukaryota</taxon>
        <taxon>Fungi</taxon>
        <taxon>Dikarya</taxon>
        <taxon>Ascomycota</taxon>
        <taxon>Pezizomycotina</taxon>
        <taxon>Sordariomycetes</taxon>
        <taxon>Hypocreomycetidae</taxon>
        <taxon>Hypocreales</taxon>
        <taxon>Cordycipitaceae</taxon>
        <taxon>Niveomyces</taxon>
    </lineage>
</organism>
<dbReference type="AlphaFoldDB" id="A0A167NJA8"/>
<evidence type="ECO:0000256" key="1">
    <source>
        <dbReference type="ARBA" id="ARBA00023125"/>
    </source>
</evidence>
<dbReference type="STRING" id="1081102.A0A167NJA8"/>
<keyword evidence="1 2" id="KW-0238">DNA-binding</keyword>
<dbReference type="SUPFAM" id="SSF50249">
    <property type="entry name" value="Nucleic acid-binding proteins"/>
    <property type="match status" value="1"/>
</dbReference>
<dbReference type="FunFam" id="2.40.50.140:FF:000388">
    <property type="entry name" value="SsDNA binding protein, putative"/>
    <property type="match status" value="1"/>
</dbReference>
<dbReference type="PROSITE" id="PS50935">
    <property type="entry name" value="SSB"/>
    <property type="match status" value="1"/>
</dbReference>
<dbReference type="InterPro" id="IPR011344">
    <property type="entry name" value="ssDNA-bd"/>
</dbReference>
<dbReference type="InterPro" id="IPR000424">
    <property type="entry name" value="Primosome_PriB/ssb"/>
</dbReference>
<dbReference type="InterPro" id="IPR012340">
    <property type="entry name" value="NA-bd_OB-fold"/>
</dbReference>
<dbReference type="PANTHER" id="PTHR10302">
    <property type="entry name" value="SINGLE-STRANDED DNA-BINDING PROTEIN"/>
    <property type="match status" value="1"/>
</dbReference>
<dbReference type="Proteomes" id="UP000076874">
    <property type="component" value="Unassembled WGS sequence"/>
</dbReference>
<keyword evidence="4" id="KW-1185">Reference proteome</keyword>
<proteinExistence type="predicted"/>
<accession>A0A167NJA8</accession>
<evidence type="ECO:0000313" key="4">
    <source>
        <dbReference type="Proteomes" id="UP000076874"/>
    </source>
</evidence>
<evidence type="ECO:0000256" key="2">
    <source>
        <dbReference type="PROSITE-ProRule" id="PRU00252"/>
    </source>
</evidence>
<gene>
    <name evidence="3" type="ORF">SPI_08297</name>
</gene>
<dbReference type="CDD" id="cd04496">
    <property type="entry name" value="SSB_OBF"/>
    <property type="match status" value="1"/>
</dbReference>